<comment type="caution">
    <text evidence="1">The sequence shown here is derived from an EMBL/GenBank/DDBJ whole genome shotgun (WGS) entry which is preliminary data.</text>
</comment>
<evidence type="ECO:0000313" key="2">
    <source>
        <dbReference type="Proteomes" id="UP000188268"/>
    </source>
</evidence>
<accession>A0A1R3GYE3</accession>
<dbReference type="Gramene" id="OMO63103">
    <property type="protein sequence ID" value="OMO63103"/>
    <property type="gene ID" value="CCACVL1_22479"/>
</dbReference>
<dbReference type="Proteomes" id="UP000188268">
    <property type="component" value="Unassembled WGS sequence"/>
</dbReference>
<name>A0A1R3GYE3_COCAP</name>
<dbReference type="AlphaFoldDB" id="A0A1R3GYE3"/>
<evidence type="ECO:0000313" key="1">
    <source>
        <dbReference type="EMBL" id="OMO63103.1"/>
    </source>
</evidence>
<keyword evidence="2" id="KW-1185">Reference proteome</keyword>
<proteinExistence type="predicted"/>
<dbReference type="EMBL" id="AWWV01013030">
    <property type="protein sequence ID" value="OMO63103.1"/>
    <property type="molecule type" value="Genomic_DNA"/>
</dbReference>
<reference evidence="1 2" key="1">
    <citation type="submission" date="2013-09" db="EMBL/GenBank/DDBJ databases">
        <title>Corchorus capsularis genome sequencing.</title>
        <authorList>
            <person name="Alam M."/>
            <person name="Haque M.S."/>
            <person name="Islam M.S."/>
            <person name="Emdad E.M."/>
            <person name="Islam M.M."/>
            <person name="Ahmed B."/>
            <person name="Halim A."/>
            <person name="Hossen Q.M.M."/>
            <person name="Hossain M.Z."/>
            <person name="Ahmed R."/>
            <person name="Khan M.M."/>
            <person name="Islam R."/>
            <person name="Rashid M.M."/>
            <person name="Khan S.A."/>
            <person name="Rahman M.S."/>
            <person name="Alam M."/>
        </authorList>
    </citation>
    <scope>NUCLEOTIDE SEQUENCE [LARGE SCALE GENOMIC DNA]</scope>
    <source>
        <strain evidence="2">cv. CVL-1</strain>
        <tissue evidence="1">Whole seedling</tissue>
    </source>
</reference>
<gene>
    <name evidence="1" type="ORF">CCACVL1_22479</name>
</gene>
<sequence>MNRCPLEQTLRFTGTFWRHISKLLGPIFTLKPSVSTV</sequence>
<protein>
    <submittedName>
        <fullName evidence="1">Uncharacterized protein</fullName>
    </submittedName>
</protein>
<organism evidence="1 2">
    <name type="scientific">Corchorus capsularis</name>
    <name type="common">Jute</name>
    <dbReference type="NCBI Taxonomy" id="210143"/>
    <lineage>
        <taxon>Eukaryota</taxon>
        <taxon>Viridiplantae</taxon>
        <taxon>Streptophyta</taxon>
        <taxon>Embryophyta</taxon>
        <taxon>Tracheophyta</taxon>
        <taxon>Spermatophyta</taxon>
        <taxon>Magnoliopsida</taxon>
        <taxon>eudicotyledons</taxon>
        <taxon>Gunneridae</taxon>
        <taxon>Pentapetalae</taxon>
        <taxon>rosids</taxon>
        <taxon>malvids</taxon>
        <taxon>Malvales</taxon>
        <taxon>Malvaceae</taxon>
        <taxon>Grewioideae</taxon>
        <taxon>Apeibeae</taxon>
        <taxon>Corchorus</taxon>
    </lineage>
</organism>